<dbReference type="FunFam" id="1.10.533.10:FF:000013">
    <property type="entry name" value="Apoptosis-associated speck-like protein containing a CARD"/>
    <property type="match status" value="1"/>
</dbReference>
<evidence type="ECO:0000256" key="5">
    <source>
        <dbReference type="ARBA" id="ARBA00022588"/>
    </source>
</evidence>
<keyword evidence="17" id="KW-1185">Reference proteome</keyword>
<dbReference type="EC" id="2.7.11.1" evidence="2"/>
<dbReference type="GO" id="GO:0006954">
    <property type="term" value="P:inflammatory response"/>
    <property type="evidence" value="ECO:0007669"/>
    <property type="project" value="UniProtKB-KW"/>
</dbReference>
<feature type="region of interest" description="Disordered" evidence="13">
    <location>
        <begin position="103"/>
        <end position="149"/>
    </location>
</feature>
<dbReference type="PROSITE" id="PS50209">
    <property type="entry name" value="CARD"/>
    <property type="match status" value="1"/>
</dbReference>
<evidence type="ECO:0000259" key="16">
    <source>
        <dbReference type="PROSITE" id="PS51392"/>
    </source>
</evidence>
<dbReference type="GO" id="GO:0004674">
    <property type="term" value="F:protein serine/threonine kinase activity"/>
    <property type="evidence" value="ECO:0007669"/>
    <property type="project" value="UniProtKB-KW"/>
</dbReference>
<dbReference type="RefSeq" id="XP_038842117.1">
    <property type="nucleotide sequence ID" value="XM_038986189.1"/>
</dbReference>
<dbReference type="SUPFAM" id="SSF56112">
    <property type="entry name" value="Protein kinase-like (PK-like)"/>
    <property type="match status" value="1"/>
</dbReference>
<evidence type="ECO:0000256" key="3">
    <source>
        <dbReference type="ARBA" id="ARBA00022490"/>
    </source>
</evidence>
<evidence type="ECO:0000256" key="4">
    <source>
        <dbReference type="ARBA" id="ARBA00022527"/>
    </source>
</evidence>
<dbReference type="InterPro" id="IPR033516">
    <property type="entry name" value="CARD8/ASC/NALP1_CARD"/>
</dbReference>
<dbReference type="InterPro" id="IPR001315">
    <property type="entry name" value="CARD"/>
</dbReference>
<keyword evidence="11" id="KW-0391">Immunity</keyword>
<dbReference type="PROSITE" id="PS51392">
    <property type="entry name" value="KEN"/>
    <property type="match status" value="1"/>
</dbReference>
<evidence type="ECO:0000259" key="15">
    <source>
        <dbReference type="PROSITE" id="PS50209"/>
    </source>
</evidence>
<dbReference type="PROSITE" id="PS50011">
    <property type="entry name" value="PROTEIN_KINASE_DOM"/>
    <property type="match status" value="1"/>
</dbReference>
<evidence type="ECO:0000256" key="8">
    <source>
        <dbReference type="ARBA" id="ARBA00022741"/>
    </source>
</evidence>
<evidence type="ECO:0000256" key="7">
    <source>
        <dbReference type="ARBA" id="ARBA00022729"/>
    </source>
</evidence>
<evidence type="ECO:0000256" key="10">
    <source>
        <dbReference type="ARBA" id="ARBA00022840"/>
    </source>
</evidence>
<keyword evidence="12" id="KW-0395">Inflammatory response</keyword>
<feature type="compositionally biased region" description="Polar residues" evidence="13">
    <location>
        <begin position="120"/>
        <end position="129"/>
    </location>
</feature>
<protein>
    <recommendedName>
        <fullName evidence="2">non-specific serine/threonine protein kinase</fullName>
        <ecNumber evidence="2">2.7.11.1</ecNumber>
    </recommendedName>
</protein>
<dbReference type="GO" id="GO:1990604">
    <property type="term" value="C:IRE1-TRAF2-ASK1 complex"/>
    <property type="evidence" value="ECO:0007669"/>
    <property type="project" value="TreeGrafter"/>
</dbReference>
<comment type="subcellular location">
    <subcellularLocation>
        <location evidence="1">Cytoplasm</location>
        <location evidence="1">Cytosol</location>
    </subcellularLocation>
</comment>
<keyword evidence="7" id="KW-0732">Signal</keyword>
<dbReference type="GO" id="GO:0004521">
    <property type="term" value="F:RNA endonuclease activity"/>
    <property type="evidence" value="ECO:0007669"/>
    <property type="project" value="InterPro"/>
</dbReference>
<accession>A0A8U0QEW7</accession>
<dbReference type="Gene3D" id="1.20.1440.180">
    <property type="entry name" value="KEN domain"/>
    <property type="match status" value="1"/>
</dbReference>
<dbReference type="SMART" id="SM00220">
    <property type="entry name" value="S_TKc"/>
    <property type="match status" value="1"/>
</dbReference>
<dbReference type="GeneID" id="120041248"/>
<sequence length="575" mass="64906">MTSDAAEFVDRHRAELIQRVRMVMPIADDLLRNEMIHPEMYSNIQTSNTSQDQMRTLYVVLQSGGPEVKSAFYRSLLKQHPYLVDDLDGSVGALGDGFNMGASSSGRSTGHLQPEDGFNIASSSESTSLEGHALPPASNTSPGTGRLSAELDTKSNEDVMLTYDLTTILGHGADGTIVYKGTFGGRSVAVKRILEKFLNFAEREVQLLYKSDRHVNVVRYFWTERDGQHQNIAIELCAASLKEYVEDKNFNRHGLQPVEVLKQMMRGLAHLHSLKIVHRDVKPNNILFSIPDHHGQVIVKITDFGMAKMLDIGRQSYSMSSGAMGTMGWNAPEVLKKDSKNNPTSAVDIFSAGCVFYYVLTGGEHPFGDMEDGLDVAINIRQGQFNLVGLQGDKHKDIVAEHLIKYMVTKEHQRRPSAESVLNDPFFWSLEKQLKFLKDVSDWIDAQSKLKQLDDAIINQLESEAEKVVMGNWMIHITKDLRENLEIRKGAYKEDSVVSLLRAIRNKSNHYDEIPDLHEMLGSIPEGFMFYFTSRFPHLLLHTYLAMCTCAEELTFQKYYPKLREAWMVYDTPTA</sequence>
<dbReference type="InterPro" id="IPR008271">
    <property type="entry name" value="Ser/Thr_kinase_AS"/>
</dbReference>
<feature type="domain" description="KEN" evidence="16">
    <location>
        <begin position="430"/>
        <end position="562"/>
    </location>
</feature>
<proteinExistence type="predicted"/>
<reference evidence="18" key="1">
    <citation type="submission" date="2025-08" db="UniProtKB">
        <authorList>
            <consortium name="RefSeq"/>
        </authorList>
    </citation>
    <scope>IDENTIFICATION</scope>
    <source>
        <tissue evidence="18">White muscle</tissue>
    </source>
</reference>
<dbReference type="GO" id="GO:0051082">
    <property type="term" value="F:unfolded protein binding"/>
    <property type="evidence" value="ECO:0007669"/>
    <property type="project" value="TreeGrafter"/>
</dbReference>
<evidence type="ECO:0000256" key="11">
    <source>
        <dbReference type="ARBA" id="ARBA00022859"/>
    </source>
</evidence>
<keyword evidence="3" id="KW-0963">Cytoplasm</keyword>
<dbReference type="Pfam" id="PF00619">
    <property type="entry name" value="CARD"/>
    <property type="match status" value="1"/>
</dbReference>
<dbReference type="InterPro" id="IPR000719">
    <property type="entry name" value="Prot_kinase_dom"/>
</dbReference>
<dbReference type="GO" id="GO:0070059">
    <property type="term" value="P:intrinsic apoptotic signaling pathway in response to endoplasmic reticulum stress"/>
    <property type="evidence" value="ECO:0007669"/>
    <property type="project" value="TreeGrafter"/>
</dbReference>
<evidence type="ECO:0000256" key="6">
    <source>
        <dbReference type="ARBA" id="ARBA00022679"/>
    </source>
</evidence>
<evidence type="ECO:0000256" key="13">
    <source>
        <dbReference type="SAM" id="MobiDB-lite"/>
    </source>
</evidence>
<dbReference type="InterPro" id="IPR038357">
    <property type="entry name" value="KEN_sf"/>
</dbReference>
<keyword evidence="5" id="KW-0399">Innate immunity</keyword>
<keyword evidence="4" id="KW-0723">Serine/threonine-protein kinase</keyword>
<evidence type="ECO:0000256" key="9">
    <source>
        <dbReference type="ARBA" id="ARBA00022777"/>
    </source>
</evidence>
<dbReference type="InterPro" id="IPR011009">
    <property type="entry name" value="Kinase-like_dom_sf"/>
</dbReference>
<feature type="domain" description="Protein kinase" evidence="14">
    <location>
        <begin position="163"/>
        <end position="427"/>
    </location>
</feature>
<dbReference type="InterPro" id="IPR010513">
    <property type="entry name" value="KEN_dom"/>
</dbReference>
<dbReference type="PANTHER" id="PTHR13954:SF6">
    <property type="entry name" value="NON-SPECIFIC SERINE_THREONINE PROTEIN KINASE"/>
    <property type="match status" value="1"/>
</dbReference>
<feature type="domain" description="CARD" evidence="15">
    <location>
        <begin position="1"/>
        <end position="91"/>
    </location>
</feature>
<dbReference type="PANTHER" id="PTHR13954">
    <property type="entry name" value="IRE1-RELATED"/>
    <property type="match status" value="1"/>
</dbReference>
<dbReference type="Pfam" id="PF06479">
    <property type="entry name" value="Ribonuc_2-5A"/>
    <property type="match status" value="1"/>
</dbReference>
<dbReference type="GO" id="GO:0006397">
    <property type="term" value="P:mRNA processing"/>
    <property type="evidence" value="ECO:0007669"/>
    <property type="project" value="InterPro"/>
</dbReference>
<evidence type="ECO:0000313" key="17">
    <source>
        <dbReference type="Proteomes" id="UP000808372"/>
    </source>
</evidence>
<dbReference type="GO" id="GO:0045087">
    <property type="term" value="P:innate immune response"/>
    <property type="evidence" value="ECO:0007669"/>
    <property type="project" value="UniProtKB-KW"/>
</dbReference>
<dbReference type="Gene3D" id="1.10.510.10">
    <property type="entry name" value="Transferase(Phosphotransferase) domain 1"/>
    <property type="match status" value="1"/>
</dbReference>
<dbReference type="InterPro" id="IPR011029">
    <property type="entry name" value="DEATH-like_dom_sf"/>
</dbReference>
<dbReference type="Gene3D" id="3.30.200.20">
    <property type="entry name" value="Phosphorylase Kinase, domain 1"/>
    <property type="match status" value="1"/>
</dbReference>
<keyword evidence="10" id="KW-0067">ATP-binding</keyword>
<keyword evidence="6" id="KW-0808">Transferase</keyword>
<dbReference type="SMART" id="SM00580">
    <property type="entry name" value="PUG"/>
    <property type="match status" value="1"/>
</dbReference>
<evidence type="ECO:0000259" key="14">
    <source>
        <dbReference type="PROSITE" id="PS50011"/>
    </source>
</evidence>
<evidence type="ECO:0000256" key="1">
    <source>
        <dbReference type="ARBA" id="ARBA00004514"/>
    </source>
</evidence>
<gene>
    <name evidence="18" type="primary">LOC120041248</name>
</gene>
<dbReference type="SUPFAM" id="SSF47986">
    <property type="entry name" value="DEATH domain"/>
    <property type="match status" value="1"/>
</dbReference>
<dbReference type="PROSITE" id="PS00108">
    <property type="entry name" value="PROTEIN_KINASE_ST"/>
    <property type="match status" value="1"/>
</dbReference>
<organism evidence="17 18">
    <name type="scientific">Salvelinus namaycush</name>
    <name type="common">Lake trout</name>
    <name type="synonym">Salmo namaycush</name>
    <dbReference type="NCBI Taxonomy" id="8040"/>
    <lineage>
        <taxon>Eukaryota</taxon>
        <taxon>Metazoa</taxon>
        <taxon>Chordata</taxon>
        <taxon>Craniata</taxon>
        <taxon>Vertebrata</taxon>
        <taxon>Euteleostomi</taxon>
        <taxon>Actinopterygii</taxon>
        <taxon>Neopterygii</taxon>
        <taxon>Teleostei</taxon>
        <taxon>Protacanthopterygii</taxon>
        <taxon>Salmoniformes</taxon>
        <taxon>Salmonidae</taxon>
        <taxon>Salmoninae</taxon>
        <taxon>Salvelinus</taxon>
    </lineage>
</organism>
<evidence type="ECO:0000256" key="12">
    <source>
        <dbReference type="ARBA" id="ARBA00023198"/>
    </source>
</evidence>
<dbReference type="CDD" id="cd08330">
    <property type="entry name" value="CARD_ASC_NALP1"/>
    <property type="match status" value="1"/>
</dbReference>
<keyword evidence="9" id="KW-0418">Kinase</keyword>
<dbReference type="AlphaFoldDB" id="A0A8U0QEW7"/>
<dbReference type="KEGG" id="snh:120041248"/>
<keyword evidence="8" id="KW-0547">Nucleotide-binding</keyword>
<evidence type="ECO:0000313" key="18">
    <source>
        <dbReference type="RefSeq" id="XP_038842117.1"/>
    </source>
</evidence>
<dbReference type="GO" id="GO:0005524">
    <property type="term" value="F:ATP binding"/>
    <property type="evidence" value="ECO:0007669"/>
    <property type="project" value="UniProtKB-KW"/>
</dbReference>
<dbReference type="Gene3D" id="1.10.533.10">
    <property type="entry name" value="Death Domain, Fas"/>
    <property type="match status" value="1"/>
</dbReference>
<dbReference type="InterPro" id="IPR045133">
    <property type="entry name" value="IRE1/2-like"/>
</dbReference>
<evidence type="ECO:0000256" key="2">
    <source>
        <dbReference type="ARBA" id="ARBA00012513"/>
    </source>
</evidence>
<dbReference type="GO" id="GO:0036498">
    <property type="term" value="P:IRE1-mediated unfolded protein response"/>
    <property type="evidence" value="ECO:0007669"/>
    <property type="project" value="TreeGrafter"/>
</dbReference>
<dbReference type="Proteomes" id="UP000808372">
    <property type="component" value="Chromosome 3"/>
</dbReference>
<dbReference type="GO" id="GO:0005829">
    <property type="term" value="C:cytosol"/>
    <property type="evidence" value="ECO:0007669"/>
    <property type="project" value="UniProtKB-SubCell"/>
</dbReference>
<dbReference type="Pfam" id="PF00069">
    <property type="entry name" value="Pkinase"/>
    <property type="match status" value="1"/>
</dbReference>
<name>A0A8U0QEW7_SALNM</name>
<dbReference type="GO" id="GO:0042981">
    <property type="term" value="P:regulation of apoptotic process"/>
    <property type="evidence" value="ECO:0007669"/>
    <property type="project" value="InterPro"/>
</dbReference>
<dbReference type="FunFam" id="3.30.200.20:FF:000077">
    <property type="entry name" value="Putative Serine/threonine-protein kinase/endoribonuclease IRE1"/>
    <property type="match status" value="1"/>
</dbReference>